<sequence length="72" mass="8050">MEKSKTAEEIRALLLSQRPDLKGDLAKISDLEVLQLMACAYKSAIDIKEAELVEIDRLLDEAARALFSPKPH</sequence>
<accession>A0A8I0CWD5</accession>
<name>A0A8I0CWD5_9PSED</name>
<protein>
    <submittedName>
        <fullName evidence="1">Uncharacterized protein</fullName>
    </submittedName>
</protein>
<reference evidence="2" key="2">
    <citation type="submission" date="2021-06" db="EMBL/GenBank/DDBJ databases">
        <title>Updating the genus Pseudomonas: Description of 43 new species and partition of the Pseudomonas putida group.</title>
        <authorList>
            <person name="Girard L."/>
            <person name="Lood C."/>
            <person name="Vandamme P."/>
            <person name="Rokni-Zadeh H."/>
            <person name="van Noort V."/>
            <person name="Hofte M."/>
            <person name="Lavigne R."/>
            <person name="De Mot R."/>
        </authorList>
    </citation>
    <scope>NUCLEOTIDE SEQUENCE</scope>
    <source>
        <strain evidence="2">SWRI145</strain>
    </source>
</reference>
<evidence type="ECO:0000313" key="3">
    <source>
        <dbReference type="Proteomes" id="UP000615613"/>
    </source>
</evidence>
<keyword evidence="3" id="KW-1185">Reference proteome</keyword>
<evidence type="ECO:0000313" key="2">
    <source>
        <dbReference type="EMBL" id="QXH83238.1"/>
    </source>
</evidence>
<reference evidence="1" key="1">
    <citation type="journal article" date="2020" name="Microorganisms">
        <title>Reliable Identification of Environmental Pseudomonas Isolates Using the rpoD Gene.</title>
        <authorList>
            <consortium name="The Broad Institute Genome Sequencing Platform"/>
            <person name="Girard L."/>
            <person name="Lood C."/>
            <person name="Rokni-Zadeh H."/>
            <person name="van Noort V."/>
            <person name="Lavigne R."/>
            <person name="De Mot R."/>
        </authorList>
    </citation>
    <scope>NUCLEOTIDE SEQUENCE [LARGE SCALE GENOMIC DNA]</scope>
    <source>
        <strain evidence="1">SWRI145</strain>
    </source>
</reference>
<dbReference type="EMBL" id="CP077084">
    <property type="protein sequence ID" value="QXH83238.1"/>
    <property type="molecule type" value="Genomic_DNA"/>
</dbReference>
<dbReference type="Proteomes" id="UP000615613">
    <property type="component" value="Chromosome"/>
</dbReference>
<dbReference type="EMBL" id="JABWQF010000006">
    <property type="protein sequence ID" value="MBC3292174.1"/>
    <property type="molecule type" value="Genomic_DNA"/>
</dbReference>
<organism evidence="1">
    <name type="scientific">Pseudomonas tritici</name>
    <dbReference type="NCBI Taxonomy" id="2745518"/>
    <lineage>
        <taxon>Bacteria</taxon>
        <taxon>Pseudomonadati</taxon>
        <taxon>Pseudomonadota</taxon>
        <taxon>Gammaproteobacteria</taxon>
        <taxon>Pseudomonadales</taxon>
        <taxon>Pseudomonadaceae</taxon>
        <taxon>Pseudomonas</taxon>
    </lineage>
</organism>
<gene>
    <name evidence="2" type="ORF">HU722_0025225</name>
    <name evidence="1" type="ORF">HU722_11650</name>
</gene>
<proteinExistence type="predicted"/>
<evidence type="ECO:0000313" key="1">
    <source>
        <dbReference type="EMBL" id="MBC3292174.1"/>
    </source>
</evidence>
<dbReference type="AlphaFoldDB" id="A0A8I0CWD5"/>
<dbReference type="RefSeq" id="WP_186753107.1">
    <property type="nucleotide sequence ID" value="NZ_CP077084.1"/>
</dbReference>
<dbReference type="KEGG" id="ptrt:HU722_0025225"/>